<dbReference type="EMBL" id="LT158599">
    <property type="protein sequence ID" value="CVK34671.1"/>
    <property type="molecule type" value="Genomic_DNA"/>
</dbReference>
<dbReference type="Proteomes" id="UP000069850">
    <property type="component" value="Chromosome 1"/>
</dbReference>
<organism evidence="1 3">
    <name type="scientific">Methanoculleus bourgensis</name>
    <dbReference type="NCBI Taxonomy" id="83986"/>
    <lineage>
        <taxon>Archaea</taxon>
        <taxon>Methanobacteriati</taxon>
        <taxon>Methanobacteriota</taxon>
        <taxon>Stenosarchaea group</taxon>
        <taxon>Methanomicrobia</taxon>
        <taxon>Methanomicrobiales</taxon>
        <taxon>Methanomicrobiaceae</taxon>
        <taxon>Methanoculleus</taxon>
    </lineage>
</organism>
<reference evidence="2" key="2">
    <citation type="submission" date="2020-05" db="EMBL/GenBank/DDBJ databases">
        <title>The first insight into the ecology of ammonia-tolerant syntrophic propionate oxidizing bacteria.</title>
        <authorList>
            <person name="Singh A."/>
            <person name="Schnurer A."/>
            <person name="Westerholm M."/>
        </authorList>
    </citation>
    <scope>NUCLEOTIDE SEQUENCE</scope>
    <source>
        <strain evidence="2">MAG54</strain>
    </source>
</reference>
<accession>A0A120N6W5</accession>
<protein>
    <submittedName>
        <fullName evidence="1">Uncharacterized protein</fullName>
    </submittedName>
</protein>
<dbReference type="RefSeq" id="WP_014868470.1">
    <property type="nucleotide sequence ID" value="NZ_JAHAVR010000002.1"/>
</dbReference>
<proteinExistence type="predicted"/>
<reference evidence="1 3" key="1">
    <citation type="submission" date="2016-01" db="EMBL/GenBank/DDBJ databases">
        <authorList>
            <person name="Manzoor S."/>
        </authorList>
    </citation>
    <scope>NUCLEOTIDE SEQUENCE [LARGE SCALE GENOMIC DNA]</scope>
    <source>
        <strain evidence="1">Methanoculleus sp MAB1</strain>
    </source>
</reference>
<dbReference type="GeneID" id="13354687"/>
<sequence length="214" mass="24803">MHNSGVLTLFCDRYGLSEEFREVYLARYSSSISFIDEIISKRNVGPTCDFYVSYLALNELFSAIRDELRTIILFKNGLPISRWRDGRNFPDIPEECMEVIYAKIQGTFDVLFENGAIVPLSDEPEESGDNFSEIFAWLIFSNKGIETQDAILLTTAILIKAGYFVTKDDKLRREVRDTLKQRYHIELIQPTSALNRLRSMRKRGSFYTKHLSCR</sequence>
<dbReference type="GeneID" id="27138838"/>
<name>A0A120N6W5_9EURY</name>
<dbReference type="AlphaFoldDB" id="A0A120N6W5"/>
<evidence type="ECO:0000313" key="3">
    <source>
        <dbReference type="Proteomes" id="UP000069850"/>
    </source>
</evidence>
<dbReference type="Proteomes" id="UP000737555">
    <property type="component" value="Unassembled WGS sequence"/>
</dbReference>
<dbReference type="OrthoDB" id="107984at2157"/>
<dbReference type="KEGG" id="mema:MMAB1_3458"/>
<evidence type="ECO:0000313" key="2">
    <source>
        <dbReference type="EMBL" id="NQS78725.1"/>
    </source>
</evidence>
<gene>
    <name evidence="2" type="ORF">HQQ74_08515</name>
    <name evidence="1" type="ORF">MMAB1_3458</name>
</gene>
<dbReference type="OMA" id="RYHIELI"/>
<evidence type="ECO:0000313" key="1">
    <source>
        <dbReference type="EMBL" id="CVK34671.1"/>
    </source>
</evidence>
<dbReference type="EMBL" id="JABMJE010000132">
    <property type="protein sequence ID" value="NQS78725.1"/>
    <property type="molecule type" value="Genomic_DNA"/>
</dbReference>